<keyword evidence="2" id="KW-0238">DNA-binding</keyword>
<dbReference type="Proteomes" id="UP000235050">
    <property type="component" value="Unassembled WGS sequence"/>
</dbReference>
<evidence type="ECO:0000256" key="1">
    <source>
        <dbReference type="ARBA" id="ARBA00023015"/>
    </source>
</evidence>
<dbReference type="EMBL" id="NMWU01000006">
    <property type="protein sequence ID" value="PLS31746.1"/>
    <property type="molecule type" value="Genomic_DNA"/>
</dbReference>
<dbReference type="SMART" id="SM00354">
    <property type="entry name" value="HTH_LACI"/>
    <property type="match status" value="1"/>
</dbReference>
<evidence type="ECO:0000313" key="6">
    <source>
        <dbReference type="Proteomes" id="UP000235050"/>
    </source>
</evidence>
<dbReference type="GO" id="GO:0000976">
    <property type="term" value="F:transcription cis-regulatory region binding"/>
    <property type="evidence" value="ECO:0007669"/>
    <property type="project" value="TreeGrafter"/>
</dbReference>
<dbReference type="PANTHER" id="PTHR30146">
    <property type="entry name" value="LACI-RELATED TRANSCRIPTIONAL REPRESSOR"/>
    <property type="match status" value="1"/>
</dbReference>
<dbReference type="InterPro" id="IPR046335">
    <property type="entry name" value="LacI/GalR-like_sensor"/>
</dbReference>
<dbReference type="PROSITE" id="PS00356">
    <property type="entry name" value="HTH_LACI_1"/>
    <property type="match status" value="1"/>
</dbReference>
<evidence type="ECO:0000256" key="3">
    <source>
        <dbReference type="ARBA" id="ARBA00023163"/>
    </source>
</evidence>
<dbReference type="Gene3D" id="3.40.50.2300">
    <property type="match status" value="2"/>
</dbReference>
<dbReference type="RefSeq" id="WP_101615185.1">
    <property type="nucleotide sequence ID" value="NZ_NMWU01000006.1"/>
</dbReference>
<dbReference type="InterPro" id="IPR000843">
    <property type="entry name" value="HTH_LacI"/>
</dbReference>
<accession>A0A2N5JC10</accession>
<keyword evidence="1" id="KW-0805">Transcription regulation</keyword>
<feature type="domain" description="HTH lacI-type" evidence="4">
    <location>
        <begin position="4"/>
        <end position="58"/>
    </location>
</feature>
<sequence length="349" mass="37837">MARTTIGDVAREAGVSVSTVSRALRGLDKVNPQTRKRVEGAAERLHFSFSKSASSLASGKTMRVAVLLPNGISGWFTSHAFEGVYEVLSQEGYDVIPYVMWEKKNLDRFVQGLPGSQNVDAVVVVSFALTEDQTRILREMTVPVLGLNTPNDDGFSATARVDDIAAMRSPVRLLHSLGHRSLAYVEQPEISPFLSTSDLRSRGFSEAAAALGYDEENILLIPAVGHTGMKSEQDEFSGIAAQLMSAPSAPTGVCVENDKVATSLVKELRRLGVDVPGDMSVIGFDDDYRASLMELTTVHQDPLETGRLIGRKTLTLMRGETLDEPYTVIPTSLVLRDTTNAAPRSGHDE</sequence>
<dbReference type="Pfam" id="PF00356">
    <property type="entry name" value="LacI"/>
    <property type="match status" value="1"/>
</dbReference>
<comment type="caution">
    <text evidence="5">The sequence shown here is derived from an EMBL/GenBank/DDBJ whole genome shotgun (WGS) entry which is preliminary data.</text>
</comment>
<dbReference type="SUPFAM" id="SSF47413">
    <property type="entry name" value="lambda repressor-like DNA-binding domains"/>
    <property type="match status" value="1"/>
</dbReference>
<dbReference type="PANTHER" id="PTHR30146:SF138">
    <property type="entry name" value="TRANSCRIPTIONAL REGULATORY PROTEIN"/>
    <property type="match status" value="1"/>
</dbReference>
<dbReference type="OrthoDB" id="3510266at2"/>
<dbReference type="InterPro" id="IPR028082">
    <property type="entry name" value="Peripla_BP_I"/>
</dbReference>
<reference evidence="5 6" key="1">
    <citation type="submission" date="2017-07" db="EMBL/GenBank/DDBJ databases">
        <title>Bifidobacterium novel species.</title>
        <authorList>
            <person name="Lugli G.A."/>
            <person name="Milani C."/>
            <person name="Duranti S."/>
            <person name="Mangifesta M."/>
        </authorList>
    </citation>
    <scope>NUCLEOTIDE SEQUENCE [LARGE SCALE GENOMIC DNA]</scope>
    <source>
        <strain evidence="6">Uis1B</strain>
    </source>
</reference>
<dbReference type="AlphaFoldDB" id="A0A2N5JC10"/>
<keyword evidence="6" id="KW-1185">Reference proteome</keyword>
<dbReference type="Pfam" id="PF13377">
    <property type="entry name" value="Peripla_BP_3"/>
    <property type="match status" value="1"/>
</dbReference>
<evidence type="ECO:0000313" key="5">
    <source>
        <dbReference type="EMBL" id="PLS31746.1"/>
    </source>
</evidence>
<protein>
    <submittedName>
        <fullName evidence="5">LacI family transcriptional regulator</fullName>
    </submittedName>
</protein>
<dbReference type="InterPro" id="IPR010982">
    <property type="entry name" value="Lambda_DNA-bd_dom_sf"/>
</dbReference>
<dbReference type="GO" id="GO:0003700">
    <property type="term" value="F:DNA-binding transcription factor activity"/>
    <property type="evidence" value="ECO:0007669"/>
    <property type="project" value="TreeGrafter"/>
</dbReference>
<dbReference type="SUPFAM" id="SSF53822">
    <property type="entry name" value="Periplasmic binding protein-like I"/>
    <property type="match status" value="1"/>
</dbReference>
<proteinExistence type="predicted"/>
<evidence type="ECO:0000259" key="4">
    <source>
        <dbReference type="PROSITE" id="PS50932"/>
    </source>
</evidence>
<gene>
    <name evidence="5" type="ORF">Uis1B_0453</name>
</gene>
<name>A0A2N5JC10_9BIFI</name>
<dbReference type="Gene3D" id="1.10.260.40">
    <property type="entry name" value="lambda repressor-like DNA-binding domains"/>
    <property type="match status" value="1"/>
</dbReference>
<dbReference type="PROSITE" id="PS50932">
    <property type="entry name" value="HTH_LACI_2"/>
    <property type="match status" value="1"/>
</dbReference>
<evidence type="ECO:0000256" key="2">
    <source>
        <dbReference type="ARBA" id="ARBA00023125"/>
    </source>
</evidence>
<dbReference type="CDD" id="cd01392">
    <property type="entry name" value="HTH_LacI"/>
    <property type="match status" value="1"/>
</dbReference>
<keyword evidence="3" id="KW-0804">Transcription</keyword>
<organism evidence="5 6">
    <name type="scientific">Bifidobacterium margollesii</name>
    <dbReference type="NCBI Taxonomy" id="2020964"/>
    <lineage>
        <taxon>Bacteria</taxon>
        <taxon>Bacillati</taxon>
        <taxon>Actinomycetota</taxon>
        <taxon>Actinomycetes</taxon>
        <taxon>Bifidobacteriales</taxon>
        <taxon>Bifidobacteriaceae</taxon>
        <taxon>Bifidobacterium</taxon>
    </lineage>
</organism>
<dbReference type="CDD" id="cd06267">
    <property type="entry name" value="PBP1_LacI_sugar_binding-like"/>
    <property type="match status" value="1"/>
</dbReference>